<dbReference type="EMBL" id="CP000444">
    <property type="protein sequence ID" value="ABI41702.1"/>
    <property type="molecule type" value="Genomic_DNA"/>
</dbReference>
<dbReference type="Pfam" id="PF06892">
    <property type="entry name" value="Phage_CP76"/>
    <property type="match status" value="1"/>
</dbReference>
<dbReference type="AlphaFoldDB" id="Q0HYV3"/>
<sequence length="187" mass="20367">MYSKHAGIQAASSSQIKAAHQPHVAGALRQFADSEELSEVANAANISKPQMLRNKLLLNQPHQLSIHEAVDIAKVSGNRCIIDGMLLELGCVPSVPVAELANSERLSLTDRALEITANSARLGAIALDIKARRRVNERMRHEVVKRASLVMSELAIFVHDVEQKFQAVPVLSVAFDAMQTMPMPGVM</sequence>
<dbReference type="InterPro" id="IPR009679">
    <property type="entry name" value="Phage_186_CII-like"/>
</dbReference>
<dbReference type="KEGG" id="shm:Shewmr7_0702"/>
<reference evidence="1" key="1">
    <citation type="submission" date="2006-08" db="EMBL/GenBank/DDBJ databases">
        <title>Complete sequence of Chromosome1 of Shewanella sp. MR-7.</title>
        <authorList>
            <consortium name="US DOE Joint Genome Institute"/>
            <person name="Copeland A."/>
            <person name="Lucas S."/>
            <person name="Lapidus A."/>
            <person name="Barry K."/>
            <person name="Detter J.C."/>
            <person name="Glavina del Rio T."/>
            <person name="Hammon N."/>
            <person name="Israni S."/>
            <person name="Dalin E."/>
            <person name="Tice H."/>
            <person name="Pitluck S."/>
            <person name="Kiss H."/>
            <person name="Brettin T."/>
            <person name="Bruce D."/>
            <person name="Han C."/>
            <person name="Tapia R."/>
            <person name="Gilna P."/>
            <person name="Schmutz J."/>
            <person name="Larimer F."/>
            <person name="Land M."/>
            <person name="Hauser L."/>
            <person name="Kyrpides N."/>
            <person name="Mikhailova N."/>
            <person name="Nealson K."/>
            <person name="Konstantinidis K."/>
            <person name="Klappenbach J."/>
            <person name="Tiedje J."/>
            <person name="Richardson P."/>
        </authorList>
    </citation>
    <scope>NUCLEOTIDE SEQUENCE</scope>
    <source>
        <strain evidence="1">MR-7</strain>
    </source>
</reference>
<protein>
    <submittedName>
        <fullName evidence="1">Phage regulatory CII family protein</fullName>
    </submittedName>
</protein>
<name>Q0HYV3_SHESR</name>
<dbReference type="HOGENOM" id="CLU_124466_0_0_6"/>
<dbReference type="GO" id="GO:0003677">
    <property type="term" value="F:DNA binding"/>
    <property type="evidence" value="ECO:0007669"/>
    <property type="project" value="InterPro"/>
</dbReference>
<evidence type="ECO:0000313" key="1">
    <source>
        <dbReference type="EMBL" id="ABI41702.1"/>
    </source>
</evidence>
<organism evidence="1">
    <name type="scientific">Shewanella sp. (strain MR-7)</name>
    <dbReference type="NCBI Taxonomy" id="60481"/>
    <lineage>
        <taxon>Bacteria</taxon>
        <taxon>Pseudomonadati</taxon>
        <taxon>Pseudomonadota</taxon>
        <taxon>Gammaproteobacteria</taxon>
        <taxon>Alteromonadales</taxon>
        <taxon>Shewanellaceae</taxon>
        <taxon>Shewanella</taxon>
    </lineage>
</organism>
<proteinExistence type="predicted"/>
<gene>
    <name evidence="1" type="ordered locus">Shewmr7_0702</name>
</gene>
<accession>Q0HYV3</accession>